<evidence type="ECO:0000259" key="2">
    <source>
        <dbReference type="Pfam" id="PF17657"/>
    </source>
</evidence>
<keyword evidence="1" id="KW-0472">Membrane</keyword>
<evidence type="ECO:0000313" key="3">
    <source>
        <dbReference type="EMBL" id="QOX89608.1"/>
    </source>
</evidence>
<protein>
    <recommendedName>
        <fullName evidence="2">DNA polymerase III alpha subunit finger domain-containing protein</fullName>
    </recommendedName>
</protein>
<sequence>MTKGDTNYIFQLESLSARKVIERLKPKTFEDLVAVLSFNRPGAIKFVDLYIKNRINQESKFIDIEIVDNILCDTYGVVLYQEQMMRIASEFAGYNLGQADLFMRQIMAKSSESVKINFKKVLLLKVFCIREQMKWLVKFMIILQNFLIIFLIKVMV</sequence>
<dbReference type="PANTHER" id="PTHR32294:SF0">
    <property type="entry name" value="DNA POLYMERASE III SUBUNIT ALPHA"/>
    <property type="match status" value="1"/>
</dbReference>
<feature type="transmembrane region" description="Helical" evidence="1">
    <location>
        <begin position="135"/>
        <end position="155"/>
    </location>
</feature>
<dbReference type="InterPro" id="IPR004805">
    <property type="entry name" value="DnaE2/DnaE/PolC"/>
</dbReference>
<evidence type="ECO:0000256" key="1">
    <source>
        <dbReference type="SAM" id="Phobius"/>
    </source>
</evidence>
<dbReference type="InterPro" id="IPR040982">
    <property type="entry name" value="DNA_pol3_finger"/>
</dbReference>
<dbReference type="GO" id="GO:0008408">
    <property type="term" value="F:3'-5' exonuclease activity"/>
    <property type="evidence" value="ECO:0007669"/>
    <property type="project" value="InterPro"/>
</dbReference>
<organism evidence="3">
    <name type="scientific">Candidatus Phytoplasma australasiaticum subsp. australasiaticum</name>
    <dbReference type="NCBI Taxonomy" id="2832407"/>
    <lineage>
        <taxon>Bacteria</taxon>
        <taxon>Bacillati</taxon>
        <taxon>Mycoplasmatota</taxon>
        <taxon>Mollicutes</taxon>
        <taxon>Acholeplasmatales</taxon>
        <taxon>Acholeplasmataceae</taxon>
        <taxon>Candidatus Phytoplasma</taxon>
        <taxon>16SrII (Peanut WB group)</taxon>
        <taxon>Candidatus Phytoplasma australasiaticum</taxon>
    </lineage>
</organism>
<dbReference type="GO" id="GO:0006260">
    <property type="term" value="P:DNA replication"/>
    <property type="evidence" value="ECO:0007669"/>
    <property type="project" value="InterPro"/>
</dbReference>
<proteinExistence type="predicted"/>
<gene>
    <name evidence="3" type="ORF">H7685_03145</name>
</gene>
<keyword evidence="1" id="KW-0812">Transmembrane</keyword>
<dbReference type="PANTHER" id="PTHR32294">
    <property type="entry name" value="DNA POLYMERASE III SUBUNIT ALPHA"/>
    <property type="match status" value="1"/>
</dbReference>
<reference evidence="3" key="1">
    <citation type="submission" date="2020-08" db="EMBL/GenBank/DDBJ databases">
        <title>Phytoplasma sp. strain PR08 associated with Phyllody Disease of Parthenium hysterophorus.</title>
        <authorList>
            <person name="Kirdat K."/>
            <person name="Tiwarekar B."/>
            <person name="Yadav A."/>
        </authorList>
    </citation>
    <scope>NUCLEOTIDE SEQUENCE [LARGE SCALE GENOMIC DNA]</scope>
    <source>
        <strain evidence="3">PR08</strain>
    </source>
</reference>
<keyword evidence="1" id="KW-1133">Transmembrane helix</keyword>
<dbReference type="AlphaFoldDB" id="A0A7S7FZU8"/>
<dbReference type="EMBL" id="CP060385">
    <property type="protein sequence ID" value="QOX89608.1"/>
    <property type="molecule type" value="Genomic_DNA"/>
</dbReference>
<name>A0A7S7FZU8_9MOLU</name>
<accession>A0A7S7FZU8</accession>
<feature type="domain" description="DNA polymerase III alpha subunit finger" evidence="2">
    <location>
        <begin position="2"/>
        <end position="117"/>
    </location>
</feature>
<dbReference type="Pfam" id="PF17657">
    <property type="entry name" value="DNA_pol3_finger"/>
    <property type="match status" value="1"/>
</dbReference>